<name>A0A1I7CNP8_9ACTN</name>
<accession>A0A1I7CNP8</accession>
<gene>
    <name evidence="2" type="ORF">SAMN05660657_04691</name>
</gene>
<evidence type="ECO:0000313" key="2">
    <source>
        <dbReference type="EMBL" id="SFU01024.1"/>
    </source>
</evidence>
<evidence type="ECO:0000313" key="3">
    <source>
        <dbReference type="Proteomes" id="UP000199546"/>
    </source>
</evidence>
<sequence>MRTSRLVLTGAAVGTIVGTARADLNATHVFNPDWPPHARFHGAAGWGTVAGAQVLALWLLWRPASSTAELDLAARTAALLPAVAWAPFFAALATPGTAVEDEPGHLPRLAGVPLNLVPATLVPAVAALGYLLHRRGL</sequence>
<evidence type="ECO:0000256" key="1">
    <source>
        <dbReference type="SAM" id="Phobius"/>
    </source>
</evidence>
<keyword evidence="1" id="KW-0812">Transmembrane</keyword>
<dbReference type="EMBL" id="FPBA01000024">
    <property type="protein sequence ID" value="SFU01024.1"/>
    <property type="molecule type" value="Genomic_DNA"/>
</dbReference>
<dbReference type="AlphaFoldDB" id="A0A1I7CNP8"/>
<protein>
    <recommendedName>
        <fullName evidence="4">TspO and MBR related proteins</fullName>
    </recommendedName>
</protein>
<feature type="transmembrane region" description="Helical" evidence="1">
    <location>
        <begin position="72"/>
        <end position="92"/>
    </location>
</feature>
<dbReference type="RefSeq" id="WP_139245995.1">
    <property type="nucleotide sequence ID" value="NZ_FPBA01000024.1"/>
</dbReference>
<organism evidence="2 3">
    <name type="scientific">Geodermatophilus amargosae</name>
    <dbReference type="NCBI Taxonomy" id="1296565"/>
    <lineage>
        <taxon>Bacteria</taxon>
        <taxon>Bacillati</taxon>
        <taxon>Actinomycetota</taxon>
        <taxon>Actinomycetes</taxon>
        <taxon>Geodermatophilales</taxon>
        <taxon>Geodermatophilaceae</taxon>
        <taxon>Geodermatophilus</taxon>
    </lineage>
</organism>
<keyword evidence="1" id="KW-0472">Membrane</keyword>
<dbReference type="STRING" id="1296565.SAMN05660657_04691"/>
<evidence type="ECO:0008006" key="4">
    <source>
        <dbReference type="Google" id="ProtNLM"/>
    </source>
</evidence>
<proteinExistence type="predicted"/>
<feature type="transmembrane region" description="Helical" evidence="1">
    <location>
        <begin position="38"/>
        <end position="60"/>
    </location>
</feature>
<dbReference type="OrthoDB" id="122427at2"/>
<keyword evidence="3" id="KW-1185">Reference proteome</keyword>
<keyword evidence="1" id="KW-1133">Transmembrane helix</keyword>
<feature type="transmembrane region" description="Helical" evidence="1">
    <location>
        <begin position="112"/>
        <end position="132"/>
    </location>
</feature>
<dbReference type="Proteomes" id="UP000199546">
    <property type="component" value="Unassembled WGS sequence"/>
</dbReference>
<dbReference type="Pfam" id="PF20345">
    <property type="entry name" value="DUF6640"/>
    <property type="match status" value="1"/>
</dbReference>
<reference evidence="3" key="1">
    <citation type="submission" date="2016-10" db="EMBL/GenBank/DDBJ databases">
        <authorList>
            <person name="Varghese N."/>
            <person name="Submissions S."/>
        </authorList>
    </citation>
    <scope>NUCLEOTIDE SEQUENCE [LARGE SCALE GENOMIC DNA]</scope>
    <source>
        <strain evidence="3">DSM 46136</strain>
    </source>
</reference>
<dbReference type="InterPro" id="IPR046580">
    <property type="entry name" value="DUF6640"/>
</dbReference>